<proteinExistence type="predicted"/>
<reference evidence="3 4" key="1">
    <citation type="submission" date="2024-10" db="EMBL/GenBank/DDBJ databases">
        <title>Updated reference genomes for cyclostephanoid diatoms.</title>
        <authorList>
            <person name="Roberts W.R."/>
            <person name="Alverson A.J."/>
        </authorList>
    </citation>
    <scope>NUCLEOTIDE SEQUENCE [LARGE SCALE GENOMIC DNA]</scope>
    <source>
        <strain evidence="3 4">AJA232-27</strain>
    </source>
</reference>
<evidence type="ECO:0000313" key="3">
    <source>
        <dbReference type="EMBL" id="KAL3761346.1"/>
    </source>
</evidence>
<organism evidence="3 4">
    <name type="scientific">Discostella pseudostelligera</name>
    <dbReference type="NCBI Taxonomy" id="259834"/>
    <lineage>
        <taxon>Eukaryota</taxon>
        <taxon>Sar</taxon>
        <taxon>Stramenopiles</taxon>
        <taxon>Ochrophyta</taxon>
        <taxon>Bacillariophyta</taxon>
        <taxon>Coscinodiscophyceae</taxon>
        <taxon>Thalassiosirophycidae</taxon>
        <taxon>Stephanodiscales</taxon>
        <taxon>Stephanodiscaceae</taxon>
        <taxon>Discostella</taxon>
    </lineage>
</organism>
<evidence type="ECO:0000256" key="1">
    <source>
        <dbReference type="SAM" id="MobiDB-lite"/>
    </source>
</evidence>
<gene>
    <name evidence="3" type="ORF">ACHAWU_000480</name>
</gene>
<keyword evidence="4" id="KW-1185">Reference proteome</keyword>
<sequence>MGKRVGAESKLIQSETSSYSAAAAAARNNNLHWSEQKNKRRCNLVMISEMIEPSSNAPINIGQDPNECLEIMHAPVLSSSSDSCSNQFEFDPYRDKPISTHTTASRSIVHQNGLWHNSVHIWIVSPSSSSASQCSTSTSSATADILLQKRSSTKDTFPNRYDISCAGHVSSATHIKNNAIDTSTNNENSLLETLRAELSEELGWVDGVHVNVALELSKPAFIIPAQQSHLGGCNAFEHVYFLVRCRDVGTDDVKEDDDKKTNDSRNTNNDHTTLKSVGQFSLGSAEVSEVLWRPVHEVLDALRSGDENYAPRTREYVDAMEKELDRILIGRSGTGVVGA</sequence>
<evidence type="ECO:0000259" key="2">
    <source>
        <dbReference type="PROSITE" id="PS51462"/>
    </source>
</evidence>
<dbReference type="InterPro" id="IPR000086">
    <property type="entry name" value="NUDIX_hydrolase_dom"/>
</dbReference>
<dbReference type="PROSITE" id="PS51462">
    <property type="entry name" value="NUDIX"/>
    <property type="match status" value="1"/>
</dbReference>
<dbReference type="PANTHER" id="PTHR10885:SF20">
    <property type="entry name" value="NUDIX HYDROLASE DOMAIN-CONTAINING PROTEIN"/>
    <property type="match status" value="1"/>
</dbReference>
<feature type="region of interest" description="Disordered" evidence="1">
    <location>
        <begin position="251"/>
        <end position="274"/>
    </location>
</feature>
<protein>
    <recommendedName>
        <fullName evidence="2">Nudix hydrolase domain-containing protein</fullName>
    </recommendedName>
</protein>
<dbReference type="Proteomes" id="UP001530293">
    <property type="component" value="Unassembled WGS sequence"/>
</dbReference>
<dbReference type="AlphaFoldDB" id="A0ABD3MHD7"/>
<dbReference type="EMBL" id="JALLBG020000151">
    <property type="protein sequence ID" value="KAL3761346.1"/>
    <property type="molecule type" value="Genomic_DNA"/>
</dbReference>
<evidence type="ECO:0000313" key="4">
    <source>
        <dbReference type="Proteomes" id="UP001530293"/>
    </source>
</evidence>
<feature type="compositionally biased region" description="Basic and acidic residues" evidence="1">
    <location>
        <begin position="251"/>
        <end position="263"/>
    </location>
</feature>
<dbReference type="InterPro" id="IPR015797">
    <property type="entry name" value="NUDIX_hydrolase-like_dom_sf"/>
</dbReference>
<name>A0ABD3MHD7_9STRA</name>
<accession>A0ABD3MHD7</accession>
<dbReference type="PANTHER" id="PTHR10885">
    <property type="entry name" value="ISOPENTENYL-DIPHOSPHATE DELTA-ISOMERASE"/>
    <property type="match status" value="1"/>
</dbReference>
<dbReference type="CDD" id="cd04692">
    <property type="entry name" value="NUDIX_Hydrolase"/>
    <property type="match status" value="1"/>
</dbReference>
<dbReference type="Gene3D" id="3.90.79.10">
    <property type="entry name" value="Nucleoside Triphosphate Pyrophosphohydrolase"/>
    <property type="match status" value="1"/>
</dbReference>
<feature type="compositionally biased region" description="Polar residues" evidence="1">
    <location>
        <begin position="264"/>
        <end position="274"/>
    </location>
</feature>
<dbReference type="SUPFAM" id="SSF55811">
    <property type="entry name" value="Nudix"/>
    <property type="match status" value="1"/>
</dbReference>
<feature type="domain" description="Nudix hydrolase" evidence="2">
    <location>
        <begin position="114"/>
        <end position="315"/>
    </location>
</feature>
<comment type="caution">
    <text evidence="3">The sequence shown here is derived from an EMBL/GenBank/DDBJ whole genome shotgun (WGS) entry which is preliminary data.</text>
</comment>